<protein>
    <submittedName>
        <fullName evidence="2">Uncharacterized protein</fullName>
    </submittedName>
</protein>
<sequence length="67" mass="7827">MNSQSDITLQYLFKISSCYSGSDSTSIRHSRYFLYGKKTVLEEDSNNIRTNYDKIPKIQKENDVARK</sequence>
<reference evidence="2" key="1">
    <citation type="submission" date="2016-11" db="UniProtKB">
        <authorList>
            <consortium name="WormBaseParasite"/>
        </authorList>
    </citation>
    <scope>IDENTIFICATION</scope>
</reference>
<evidence type="ECO:0000313" key="2">
    <source>
        <dbReference type="WBParaSite" id="Csp11.Scaffold629.g15592.t1"/>
    </source>
</evidence>
<dbReference type="Proteomes" id="UP000095282">
    <property type="component" value="Unplaced"/>
</dbReference>
<proteinExistence type="predicted"/>
<keyword evidence="1" id="KW-1185">Reference proteome</keyword>
<dbReference type="WBParaSite" id="Csp11.Scaffold629.g15592.t1">
    <property type="protein sequence ID" value="Csp11.Scaffold629.g15592.t1"/>
    <property type="gene ID" value="Csp11.Scaffold629.g15592"/>
</dbReference>
<name>A0A1I7U7B1_9PELO</name>
<organism evidence="1 2">
    <name type="scientific">Caenorhabditis tropicalis</name>
    <dbReference type="NCBI Taxonomy" id="1561998"/>
    <lineage>
        <taxon>Eukaryota</taxon>
        <taxon>Metazoa</taxon>
        <taxon>Ecdysozoa</taxon>
        <taxon>Nematoda</taxon>
        <taxon>Chromadorea</taxon>
        <taxon>Rhabditida</taxon>
        <taxon>Rhabditina</taxon>
        <taxon>Rhabditomorpha</taxon>
        <taxon>Rhabditoidea</taxon>
        <taxon>Rhabditidae</taxon>
        <taxon>Peloderinae</taxon>
        <taxon>Caenorhabditis</taxon>
    </lineage>
</organism>
<dbReference type="AlphaFoldDB" id="A0A1I7U7B1"/>
<evidence type="ECO:0000313" key="1">
    <source>
        <dbReference type="Proteomes" id="UP000095282"/>
    </source>
</evidence>
<accession>A0A1I7U7B1</accession>